<dbReference type="GO" id="GO:0080025">
    <property type="term" value="F:phosphatidylinositol-3,5-bisphosphate binding"/>
    <property type="evidence" value="ECO:0007669"/>
    <property type="project" value="TreeGrafter"/>
</dbReference>
<feature type="domain" description="Ig-like" evidence="7">
    <location>
        <begin position="2291"/>
        <end position="2379"/>
    </location>
</feature>
<feature type="domain" description="Ig-like" evidence="7">
    <location>
        <begin position="1746"/>
        <end position="1834"/>
    </location>
</feature>
<proteinExistence type="predicted"/>
<feature type="region of interest" description="Disordered" evidence="6">
    <location>
        <begin position="742"/>
        <end position="775"/>
    </location>
</feature>
<dbReference type="SMART" id="SM00150">
    <property type="entry name" value="SPEC"/>
    <property type="match status" value="1"/>
</dbReference>
<evidence type="ECO:0000313" key="8">
    <source>
        <dbReference type="EMBL" id="CAG9800164.1"/>
    </source>
</evidence>
<feature type="region of interest" description="Disordered" evidence="6">
    <location>
        <begin position="2979"/>
        <end position="2999"/>
    </location>
</feature>
<reference evidence="8" key="2">
    <citation type="submission" date="2022-10" db="EMBL/GenBank/DDBJ databases">
        <authorList>
            <consortium name="ENA_rothamsted_submissions"/>
            <consortium name="culmorum"/>
            <person name="King R."/>
        </authorList>
    </citation>
    <scope>NUCLEOTIDE SEQUENCE</scope>
</reference>
<feature type="compositionally biased region" description="Polar residues" evidence="6">
    <location>
        <begin position="781"/>
        <end position="791"/>
    </location>
</feature>
<dbReference type="OrthoDB" id="2152335at2759"/>
<feature type="domain" description="Ig-like" evidence="7">
    <location>
        <begin position="1541"/>
        <end position="1629"/>
    </location>
</feature>
<keyword evidence="2" id="KW-0963">Cytoplasm</keyword>
<keyword evidence="3" id="KW-0677">Repeat</keyword>
<feature type="region of interest" description="Disordered" evidence="6">
    <location>
        <begin position="3031"/>
        <end position="3171"/>
    </location>
</feature>
<dbReference type="Gene3D" id="2.60.40.10">
    <property type="entry name" value="Immunoglobulins"/>
    <property type="match status" value="8"/>
</dbReference>
<feature type="region of interest" description="Disordered" evidence="6">
    <location>
        <begin position="809"/>
        <end position="895"/>
    </location>
</feature>
<dbReference type="GO" id="GO:0043325">
    <property type="term" value="F:phosphatidylinositol-3,4-bisphosphate binding"/>
    <property type="evidence" value="ECO:0007669"/>
    <property type="project" value="TreeGrafter"/>
</dbReference>
<dbReference type="PANTHER" id="PTHR46607:SF1">
    <property type="entry name" value="SEC14 DOMAIN AND SPECTRIN REPEAT-CONTAINING PROTEIN 1"/>
    <property type="match status" value="1"/>
</dbReference>
<feature type="region of interest" description="Disordered" evidence="6">
    <location>
        <begin position="781"/>
        <end position="800"/>
    </location>
</feature>
<feature type="region of interest" description="Disordered" evidence="6">
    <location>
        <begin position="2410"/>
        <end position="2446"/>
    </location>
</feature>
<feature type="region of interest" description="Disordered" evidence="6">
    <location>
        <begin position="3207"/>
        <end position="3260"/>
    </location>
</feature>
<keyword evidence="9" id="KW-1185">Reference proteome</keyword>
<feature type="domain" description="Ig-like" evidence="7">
    <location>
        <begin position="1639"/>
        <end position="1727"/>
    </location>
</feature>
<dbReference type="PANTHER" id="PTHR46607">
    <property type="entry name" value="SEC14 DOMAIN AND SPECTRIN REPEAT-CONTAINING PROTEIN 1"/>
    <property type="match status" value="1"/>
</dbReference>
<dbReference type="PROSITE" id="PS50835">
    <property type="entry name" value="IG_LIKE"/>
    <property type="match status" value="7"/>
</dbReference>
<dbReference type="FunFam" id="2.60.40.10:FF:001151">
    <property type="entry name" value="Uncharacterized protein, isoform F"/>
    <property type="match status" value="1"/>
</dbReference>
<dbReference type="InterPro" id="IPR003599">
    <property type="entry name" value="Ig_sub"/>
</dbReference>
<dbReference type="Pfam" id="PF25101">
    <property type="entry name" value="Spectrin_7"/>
    <property type="match status" value="1"/>
</dbReference>
<dbReference type="FunFam" id="2.60.40.10:FF:000849">
    <property type="entry name" value="Uncharacterized protein, isoform F"/>
    <property type="match status" value="1"/>
</dbReference>
<feature type="compositionally biased region" description="Polar residues" evidence="6">
    <location>
        <begin position="3126"/>
        <end position="3139"/>
    </location>
</feature>
<dbReference type="Proteomes" id="UP001153620">
    <property type="component" value="Chromosome 1"/>
</dbReference>
<dbReference type="GO" id="GO:0070273">
    <property type="term" value="F:phosphatidylinositol-4-phosphate binding"/>
    <property type="evidence" value="ECO:0007669"/>
    <property type="project" value="TreeGrafter"/>
</dbReference>
<feature type="compositionally biased region" description="Low complexity" evidence="6">
    <location>
        <begin position="873"/>
        <end position="885"/>
    </location>
</feature>
<gene>
    <name evidence="8" type="ORF">CHIRRI_LOCUS3114</name>
</gene>
<evidence type="ECO:0000256" key="2">
    <source>
        <dbReference type="ARBA" id="ARBA00022490"/>
    </source>
</evidence>
<feature type="compositionally biased region" description="Polar residues" evidence="6">
    <location>
        <begin position="2428"/>
        <end position="2446"/>
    </location>
</feature>
<organism evidence="8 9">
    <name type="scientific">Chironomus riparius</name>
    <dbReference type="NCBI Taxonomy" id="315576"/>
    <lineage>
        <taxon>Eukaryota</taxon>
        <taxon>Metazoa</taxon>
        <taxon>Ecdysozoa</taxon>
        <taxon>Arthropoda</taxon>
        <taxon>Hexapoda</taxon>
        <taxon>Insecta</taxon>
        <taxon>Pterygota</taxon>
        <taxon>Neoptera</taxon>
        <taxon>Endopterygota</taxon>
        <taxon>Diptera</taxon>
        <taxon>Nematocera</taxon>
        <taxon>Chironomoidea</taxon>
        <taxon>Chironomidae</taxon>
        <taxon>Chironominae</taxon>
        <taxon>Chironomus</taxon>
    </lineage>
</organism>
<dbReference type="InterPro" id="IPR056804">
    <property type="entry name" value="Spectrin_SESTD1"/>
</dbReference>
<feature type="compositionally biased region" description="Polar residues" evidence="6">
    <location>
        <begin position="2898"/>
        <end position="2912"/>
    </location>
</feature>
<name>A0A9N9WNI3_9DIPT</name>
<keyword evidence="5" id="KW-0175">Coiled coil</keyword>
<feature type="compositionally biased region" description="Polar residues" evidence="6">
    <location>
        <begin position="742"/>
        <end position="768"/>
    </location>
</feature>
<reference evidence="8" key="1">
    <citation type="submission" date="2022-01" db="EMBL/GenBank/DDBJ databases">
        <authorList>
            <person name="King R."/>
        </authorList>
    </citation>
    <scope>NUCLEOTIDE SEQUENCE</scope>
</reference>
<dbReference type="InterPro" id="IPR003598">
    <property type="entry name" value="Ig_sub2"/>
</dbReference>
<dbReference type="GO" id="GO:0010314">
    <property type="term" value="F:phosphatidylinositol-5-phosphate binding"/>
    <property type="evidence" value="ECO:0007669"/>
    <property type="project" value="TreeGrafter"/>
</dbReference>
<feature type="compositionally biased region" description="Polar residues" evidence="6">
    <location>
        <begin position="827"/>
        <end position="854"/>
    </location>
</feature>
<feature type="coiled-coil region" evidence="5">
    <location>
        <begin position="1189"/>
        <end position="1216"/>
    </location>
</feature>
<feature type="compositionally biased region" description="Low complexity" evidence="6">
    <location>
        <begin position="3147"/>
        <end position="3171"/>
    </location>
</feature>
<comment type="subcellular location">
    <subcellularLocation>
        <location evidence="1">Cytoplasm</location>
    </subcellularLocation>
</comment>
<feature type="region of interest" description="Disordered" evidence="6">
    <location>
        <begin position="910"/>
        <end position="929"/>
    </location>
</feature>
<dbReference type="SUPFAM" id="SSF46966">
    <property type="entry name" value="Spectrin repeat"/>
    <property type="match status" value="2"/>
</dbReference>
<dbReference type="Pfam" id="PF07679">
    <property type="entry name" value="I-set"/>
    <property type="match status" value="8"/>
</dbReference>
<dbReference type="SMART" id="SM00409">
    <property type="entry name" value="IG"/>
    <property type="match status" value="8"/>
</dbReference>
<dbReference type="InterPro" id="IPR018159">
    <property type="entry name" value="Spectrin/alpha-actinin"/>
</dbReference>
<dbReference type="Gene3D" id="1.20.58.60">
    <property type="match status" value="3"/>
</dbReference>
<evidence type="ECO:0000256" key="1">
    <source>
        <dbReference type="ARBA" id="ARBA00004496"/>
    </source>
</evidence>
<feature type="domain" description="Ig-like" evidence="7">
    <location>
        <begin position="1976"/>
        <end position="2063"/>
    </location>
</feature>
<dbReference type="InterPro" id="IPR013783">
    <property type="entry name" value="Ig-like_fold"/>
</dbReference>
<dbReference type="SUPFAM" id="SSF48726">
    <property type="entry name" value="Immunoglobulin"/>
    <property type="match status" value="8"/>
</dbReference>
<feature type="compositionally biased region" description="Basic and acidic residues" evidence="6">
    <location>
        <begin position="2880"/>
        <end position="2889"/>
    </location>
</feature>
<evidence type="ECO:0000256" key="6">
    <source>
        <dbReference type="SAM" id="MobiDB-lite"/>
    </source>
</evidence>
<sequence length="3260" mass="368715">MEADVLNALKSQTVYLSGGLDLDSNLIVIFQLPCELQPWTKRYIEISIKYLLESLSEQSLSNGLVAIVDAQKCSWKMARDQIKLITQQLDENLNKVYALRCDAFSVQNCAKSYKKGEPIVISKSRLNKFFNLSELPIEIGGLQHYNHDEWIRNRIQIDEFKKFFDSTITSIKALKENLSNINTMRSSEIEQTMKMCSTKYADIQKHIKFILENGNKLISHIVDCQSREAFLSQDIHDAKETIKNKLNEIESEQTAVTVSWTELEKSLNDAKELMQLEEGVSYVTNWILSTAESLLNGQLKVGYDVQSTEKLRLDHEILEFQCWKTYGYYGELLYKIDNFPGSKESFAFKDLLSQRDFMDFVCRSFATRLERRRNLLITSVRFYRLVAEYFQRTSNVFESLLQTQNENMDNFELAKVKLQKIKDSQVSLGNIEKELVKEGEKLSDILSMPIKDALGRDIEVDYSEDIANLREVLDAAKARFKIFSDSLDIQKLTLEQITNIHACEKDAETAIKWVESLFKVMLKSHTHVGCNVSEIQNQKDEHQAFQETAKSTFNYGIQLLNAAFALRQSCKLNSDKNLGTIDHLKKTWKNLHAVSQEQMTRLRVSAVFYRSVDEHCAKLEQLKTSVLKLKDIEERERKIVKLRKYLAVRERLLVEVGRMVRLGRLLRTRLKEPFVMNNDLESMSSEENIIAMPTDNSIASDSISAKLIEVSRVAESLDAIIHETQDALNIFENNSSTAATLPVASTSSVDGKTSSANTSDDWNNSLKSSTEDESFVTASEYATSRSSSYHTASECRDHSPWWTDTAERSSVDLDSSDPDQPNIKELTITSSSGNGSFDNSETSFRSPVPSSLFNDHNDSSDSAIKLKNDNESESSSSPSLPPKISSPHEEYTLPPILSSADKKIYTIFESPTSTPSQDDDNLESESPKVAEPYLQVDRAANCIEKTLDAFSSRQLEISGIWENFNTTKEISIILEKIMAENVETISLTAKIEDELYPILATSEELPRDLIRFVDNKLKSVQNEIQQSEAELSQRIEKIDKLEGKDQVSCEKIVQVKNNLNSIKTKLFSISADYNELVDIVLSFLRSYQEIYESIREYFSVRDQFTAPVGGENVANLIRDYETFKNNTMESFRSLLAQSEKLIDRIKMQEPPGAKEHDTDKIISLLENLRTYFETNAASENSELKRQFFITEFEKLLKDLNENISDLQLQFNDMNDKFGDSAAACKVSSLSYEYYERNVDLLNKRIENFINSYSNISYPDAKPYVSDELMKLLRRWDDFKNQSARLKNNLSLAQQYFSLLENVETRYHKTYTFLVNSVNLRKEELKTSAAAFDLIDELEKYVVDNKQAQLDDLKKLSQISNDVFGYDKTENLYSDNIFIFQSFEKMKSDIVDLVKDLKRKEDPVAMINEIDNKILVIESHEEVLRNETIHEIIPVVENEPPKFLRYLESAEVTEGDNFIFECILRGQPEPTVQWLKFNTPLADNPNYKISFGNGKCRLDIPKITSADAAVFSCIATNVAGTSQTTANLIVKPRQEVQPLTPPSFLRLLQNAYANERSTFEFNCLVGGNPLPTVQWYRNDVCVDNDINYNITYNNGTALLKIPTVRVEDQGIFTVKAINQMGYNECSAILSVEAVEKNIKPTIKSPLSNVLTRAGQKITLECDIAGKPQPEVYVMHNGKILSDHDVNLQYDGETVRLTLPHAASVKDSGIYKVIGRNIAGEASTECFVQVEQQKEEVQAPIQPKLIKPSIQQPLKDISVFEGKPVHLEAIIVGQPEPEVIWLQNEKPVKESNDIRLYFQGDTCTLFINEAFLEDAGVYKIVAINSAGEASSECRVSVTPLNILEPAIRPTESERFLSSSVMPPKFEKLLTDGLANEGESVELECCLVSGPLPEIKWYLNNKEIVYNDRIQAVANEDGALKLIIRNVLPDDKGVYTVKATNSTGIAKCFSHLIVKSTANSSSDNLINRLETDHEKIICPTFKELFADRSVNYGESTKFECIVYGKPTPKIKWYFNDMPVHGRDFLISTSGERQVLTIPKVAPETVGKVSCIAENEAGKATCVAMLTGSGIPLSTEEQFTTQEDISGSSLVTMQKHITTTTTTKQSNVFGNGVPPQSQFHSTSEQIDSSYKKIGDAPAEVSESKKYEEVRESSAEPQQTFAQKLLNFSRNDMTNEKHESIIAQSGQISTGKPIRRSTAPRFVSPLIGKIVDQGVDVTLEGIVDGYPAPNVEVTKNDEPITTIPGVIEISYSLNKIVIKLFNVSIKDAGRYSAIAKNDAGSATSTADVVVKKSIFPPVFGRRLQAQVVKKGERVIMDCEITGTPEPQVSWYKDDRPIAQAMTNEYRITQLGICHKLIVENVKVQDTGKYMVKAVNSGGEAQSIADFMVLESQPDRMVEVTKTTVFSDLPSNHLKTGPFMDQSVPKENGIPKENYSSHQEVSSKAQLGSSTESKVIMETTRTTSATMRLEHTPHFNDLPPITFSQRTQTPTIPLVSEGTMIDSELRVSKHSEQTQTDAPKEKPREFDIPIRQEVTFPFVEGPKIMQTPEPIRKSALEYFESNLKNLPELSEEKYTRYEDAVKGSHTYVSKQHEIKEEFKSKLTDDLSYLNLKPEPPAELSFMPKTQPIGHPEKIVERVKKLEQINQSSETPLSGTIHPPMYTKEEKFEKKEFSSTKSTTPFVPKVSTPTFAPHVNQLIPDTRIGRSASPKPSTEGVNMEKLWAMKPKTPEPFAAPQQQTQMQSQEDYRQQSFTHEHKSSFVAYSSQKTVNQESVEPPKEHFVPIQPYQAPQEQAPVEELPKTSIKDTKSYFEQRIKEEEVKSISLPELKAPSLVKQFAKPMVPLIPDNYELGIEPGAPPEICYAPKPVLERKQSYVEKIEKSLEQNIEKEPDRVPRGGVRIFPQRQTPNRMSSQSPQRFQAPKQNVQQPTPKPVPQPVFHASENVYHPPEPVFKAPEPVFKAPEPVFLPEPVIKAPEPVFKAPEPIQPVLQPEPTPIFMTQPILPPKLPEPFIPEKFESHETHSEIKKEETISGYRRVAPPKFLERGKSSEPTFVPPPKFASPTFTKATEPIIRDVPITVQKHEPVKQQPAYQSNQQQTKQQSFLYKSEPVKQSAPQPLANMPLIQPGPQPIYQNYQSSSHQEQTFTKKTETIKQSGPQPSPQPIYQSQQQSVPQPKQIIKPSAVKPKGKFEEFVSESQQSFQSMYKNFVKSEQSQHTTESYFQRIASPKTVSQPSPQQQQTPTQSQFKKPEQSQVRKKFNPDVML</sequence>
<dbReference type="GO" id="GO:0005737">
    <property type="term" value="C:cytoplasm"/>
    <property type="evidence" value="ECO:0007669"/>
    <property type="project" value="UniProtKB-SubCell"/>
</dbReference>
<feature type="domain" description="Ig-like" evidence="7">
    <location>
        <begin position="1861"/>
        <end position="1947"/>
    </location>
</feature>
<feature type="compositionally biased region" description="Polar residues" evidence="6">
    <location>
        <begin position="3207"/>
        <end position="3216"/>
    </location>
</feature>
<feature type="coiled-coil region" evidence="5">
    <location>
        <begin position="1010"/>
        <end position="1044"/>
    </location>
</feature>
<feature type="region of interest" description="Disordered" evidence="6">
    <location>
        <begin position="2880"/>
        <end position="2937"/>
    </location>
</feature>
<evidence type="ECO:0000259" key="7">
    <source>
        <dbReference type="PROSITE" id="PS50835"/>
    </source>
</evidence>
<dbReference type="Pfam" id="PF24915">
    <property type="entry name" value="Spectrin_SESTD1"/>
    <property type="match status" value="1"/>
</dbReference>
<feature type="compositionally biased region" description="Basic and acidic residues" evidence="6">
    <location>
        <begin position="855"/>
        <end position="870"/>
    </location>
</feature>
<dbReference type="InterPro" id="IPR036179">
    <property type="entry name" value="Ig-like_dom_sf"/>
</dbReference>
<evidence type="ECO:0000256" key="3">
    <source>
        <dbReference type="ARBA" id="ARBA00022737"/>
    </source>
</evidence>
<dbReference type="SMART" id="SM00408">
    <property type="entry name" value="IGc2"/>
    <property type="match status" value="8"/>
</dbReference>
<feature type="compositionally biased region" description="Low complexity" evidence="6">
    <location>
        <begin position="3227"/>
        <end position="3241"/>
    </location>
</feature>
<dbReference type="FunFam" id="2.60.40.10:FF:000425">
    <property type="entry name" value="Myosin light chain kinase"/>
    <property type="match status" value="4"/>
</dbReference>
<dbReference type="GO" id="GO:0005546">
    <property type="term" value="F:phosphatidylinositol-4,5-bisphosphate binding"/>
    <property type="evidence" value="ECO:0007669"/>
    <property type="project" value="TreeGrafter"/>
</dbReference>
<evidence type="ECO:0000313" key="9">
    <source>
        <dbReference type="Proteomes" id="UP001153620"/>
    </source>
</evidence>
<evidence type="ECO:0000256" key="5">
    <source>
        <dbReference type="SAM" id="Coils"/>
    </source>
</evidence>
<evidence type="ECO:0000256" key="4">
    <source>
        <dbReference type="ARBA" id="ARBA00023319"/>
    </source>
</evidence>
<accession>A0A9N9WNI3</accession>
<dbReference type="GO" id="GO:0032266">
    <property type="term" value="F:phosphatidylinositol-3-phosphate binding"/>
    <property type="evidence" value="ECO:0007669"/>
    <property type="project" value="TreeGrafter"/>
</dbReference>
<dbReference type="EMBL" id="OU895877">
    <property type="protein sequence ID" value="CAG9800164.1"/>
    <property type="molecule type" value="Genomic_DNA"/>
</dbReference>
<dbReference type="InterPro" id="IPR013098">
    <property type="entry name" value="Ig_I-set"/>
</dbReference>
<feature type="compositionally biased region" description="Low complexity" evidence="6">
    <location>
        <begin position="3087"/>
        <end position="3096"/>
    </location>
</feature>
<dbReference type="InterPro" id="IPR007110">
    <property type="entry name" value="Ig-like_dom"/>
</dbReference>
<feature type="domain" description="Ig-like" evidence="7">
    <location>
        <begin position="1440"/>
        <end position="1528"/>
    </location>
</feature>
<protein>
    <recommendedName>
        <fullName evidence="7">Ig-like domain-containing protein</fullName>
    </recommendedName>
</protein>
<keyword evidence="4" id="KW-0393">Immunoglobulin domain</keyword>
<dbReference type="InterPro" id="IPR058157">
    <property type="entry name" value="Spectrin_met"/>
</dbReference>